<dbReference type="InterPro" id="IPR025662">
    <property type="entry name" value="Sigma_54_int_dom_ATP-bd_1"/>
</dbReference>
<evidence type="ECO:0000259" key="1">
    <source>
        <dbReference type="Pfam" id="PF13191"/>
    </source>
</evidence>
<evidence type="ECO:0000313" key="2">
    <source>
        <dbReference type="EMBL" id="MBM3224945.1"/>
    </source>
</evidence>
<sequence length="426" mass="47915">MPVDIDIQATNTDPQLFVDRLDETKELKLLLGRLLKSKNGQGGVLVKGDSGVGKSILSRRVLDELRTEWSADLVVVEIDGGRLTGVRGLLNRLCEVIYAEVEGLGEEDLTNRAAWLAKVASYGKLTANEIKQINQEVSASSKIRSSFWGLLSGEGALGWKRTASTSASDGYEIVITEDYLSKLLSAFLQELHTYQYRPLIFLDNLDRIGRMDAQEDANTIAALVKQLLELPDCVLLLNLRTQFAHHTTDRRELTHLALEGLPPQVLQEILAQRLQQLVSDDITRLSLPEAALHTVAERLARRTDNPLAFLRWLDFWLARTENRPEDLERDMEKFIRQYFTTVSRPWLASTITQLVAERDAGYNDSPLTPALQRPQILLLERAGAIVPDSLLLDPPERRYHLHHDLDFLLPEGYYHAATLPPTSAKG</sequence>
<dbReference type="EMBL" id="VGLS01000443">
    <property type="protein sequence ID" value="MBM3224945.1"/>
    <property type="molecule type" value="Genomic_DNA"/>
</dbReference>
<protein>
    <recommendedName>
        <fullName evidence="1">Orc1-like AAA ATPase domain-containing protein</fullName>
    </recommendedName>
</protein>
<accession>A0A937W394</accession>
<dbReference type="Proteomes" id="UP000712673">
    <property type="component" value="Unassembled WGS sequence"/>
</dbReference>
<evidence type="ECO:0000313" key="3">
    <source>
        <dbReference type="Proteomes" id="UP000712673"/>
    </source>
</evidence>
<feature type="domain" description="Orc1-like AAA ATPase" evidence="1">
    <location>
        <begin position="20"/>
        <end position="214"/>
    </location>
</feature>
<dbReference type="AlphaFoldDB" id="A0A937W394"/>
<name>A0A937W394_UNCTE</name>
<proteinExistence type="predicted"/>
<reference evidence="2" key="1">
    <citation type="submission" date="2019-03" db="EMBL/GenBank/DDBJ databases">
        <title>Lake Tanganyika Metagenome-Assembled Genomes (MAGs).</title>
        <authorList>
            <person name="Tran P."/>
        </authorList>
    </citation>
    <scope>NUCLEOTIDE SEQUENCE</scope>
    <source>
        <strain evidence="2">K_DeepCast_65m_m2_066</strain>
    </source>
</reference>
<dbReference type="InterPro" id="IPR041664">
    <property type="entry name" value="AAA_16"/>
</dbReference>
<comment type="caution">
    <text evidence="2">The sequence shown here is derived from an EMBL/GenBank/DDBJ whole genome shotgun (WGS) entry which is preliminary data.</text>
</comment>
<dbReference type="SUPFAM" id="SSF52540">
    <property type="entry name" value="P-loop containing nucleoside triphosphate hydrolases"/>
    <property type="match status" value="1"/>
</dbReference>
<dbReference type="PROSITE" id="PS00675">
    <property type="entry name" value="SIGMA54_INTERACT_1"/>
    <property type="match status" value="1"/>
</dbReference>
<dbReference type="Gene3D" id="3.40.50.300">
    <property type="entry name" value="P-loop containing nucleotide triphosphate hydrolases"/>
    <property type="match status" value="1"/>
</dbReference>
<gene>
    <name evidence="2" type="ORF">FJZ47_14235</name>
</gene>
<dbReference type="InterPro" id="IPR027417">
    <property type="entry name" value="P-loop_NTPase"/>
</dbReference>
<dbReference type="Pfam" id="PF13191">
    <property type="entry name" value="AAA_16"/>
    <property type="match status" value="1"/>
</dbReference>
<organism evidence="2 3">
    <name type="scientific">Tectimicrobiota bacterium</name>
    <dbReference type="NCBI Taxonomy" id="2528274"/>
    <lineage>
        <taxon>Bacteria</taxon>
        <taxon>Pseudomonadati</taxon>
        <taxon>Nitrospinota/Tectimicrobiota group</taxon>
        <taxon>Candidatus Tectimicrobiota</taxon>
    </lineage>
</organism>